<dbReference type="Proteomes" id="UP000005408">
    <property type="component" value="Unassembled WGS sequence"/>
</dbReference>
<dbReference type="EnsemblMetazoa" id="G33622.1">
    <property type="protein sequence ID" value="G33622.1:cds"/>
    <property type="gene ID" value="G33622"/>
</dbReference>
<sequence length="131" mass="14759">MCIGQKARNLVQQREIVQEEEGVVPIKKLKTIPNGKVISTAMEEYIFPPTLYRDGGTSFLSRGCSHIYRNELAKSGDAVQYLSSQNEVAVGIFEEGLILKRKRNADVINAVKLQIIEKSELQQRLDVKLLN</sequence>
<reference evidence="1" key="1">
    <citation type="submission" date="2022-08" db="UniProtKB">
        <authorList>
            <consortium name="EnsemblMetazoa"/>
        </authorList>
    </citation>
    <scope>IDENTIFICATION</scope>
    <source>
        <strain evidence="1">05x7-T-G4-1.051#20</strain>
    </source>
</reference>
<organism evidence="1 2">
    <name type="scientific">Magallana gigas</name>
    <name type="common">Pacific oyster</name>
    <name type="synonym">Crassostrea gigas</name>
    <dbReference type="NCBI Taxonomy" id="29159"/>
    <lineage>
        <taxon>Eukaryota</taxon>
        <taxon>Metazoa</taxon>
        <taxon>Spiralia</taxon>
        <taxon>Lophotrochozoa</taxon>
        <taxon>Mollusca</taxon>
        <taxon>Bivalvia</taxon>
        <taxon>Autobranchia</taxon>
        <taxon>Pteriomorphia</taxon>
        <taxon>Ostreida</taxon>
        <taxon>Ostreoidea</taxon>
        <taxon>Ostreidae</taxon>
        <taxon>Magallana</taxon>
    </lineage>
</organism>
<evidence type="ECO:0000313" key="2">
    <source>
        <dbReference type="Proteomes" id="UP000005408"/>
    </source>
</evidence>
<keyword evidence="2" id="KW-1185">Reference proteome</keyword>
<accession>A0A8W8MPN2</accession>
<name>A0A8W8MPN2_MAGGI</name>
<protein>
    <submittedName>
        <fullName evidence="1">Uncharacterized protein</fullName>
    </submittedName>
</protein>
<dbReference type="AlphaFoldDB" id="A0A8W8MPN2"/>
<evidence type="ECO:0000313" key="1">
    <source>
        <dbReference type="EnsemblMetazoa" id="G33622.1:cds"/>
    </source>
</evidence>
<proteinExistence type="predicted"/>